<comment type="similarity">
    <text evidence="1">Belongs to the universal ribosomal protein uL3 family.</text>
</comment>
<evidence type="ECO:0000256" key="7">
    <source>
        <dbReference type="SAM" id="MobiDB-lite"/>
    </source>
</evidence>
<reference evidence="8 9" key="1">
    <citation type="journal article" date="2016" name="Nat. Commun.">
        <title>Thousands of microbial genomes shed light on interconnected biogeochemical processes in an aquifer system.</title>
        <authorList>
            <person name="Anantharaman K."/>
            <person name="Brown C.T."/>
            <person name="Hug L.A."/>
            <person name="Sharon I."/>
            <person name="Castelle C.J."/>
            <person name="Probst A.J."/>
            <person name="Thomas B.C."/>
            <person name="Singh A."/>
            <person name="Wilkins M.J."/>
            <person name="Karaoz U."/>
            <person name="Brodie E.L."/>
            <person name="Williams K.H."/>
            <person name="Hubbard S.S."/>
            <person name="Banfield J.F."/>
        </authorList>
    </citation>
    <scope>NUCLEOTIDE SEQUENCE [LARGE SCALE GENOMIC DNA]</scope>
</reference>
<dbReference type="SUPFAM" id="SSF50447">
    <property type="entry name" value="Translation proteins"/>
    <property type="match status" value="1"/>
</dbReference>
<dbReference type="AlphaFoldDB" id="A0A1G2MQ41"/>
<dbReference type="GO" id="GO:0006412">
    <property type="term" value="P:translation"/>
    <property type="evidence" value="ECO:0007669"/>
    <property type="project" value="UniProtKB-UniRule"/>
</dbReference>
<dbReference type="InterPro" id="IPR009000">
    <property type="entry name" value="Transl_B-barrel_sf"/>
</dbReference>
<dbReference type="FunFam" id="2.40.30.10:FF:000004">
    <property type="entry name" value="50S ribosomal protein L3"/>
    <property type="match status" value="1"/>
</dbReference>
<dbReference type="InterPro" id="IPR019927">
    <property type="entry name" value="Ribosomal_uL3_bac/org-type"/>
</dbReference>
<dbReference type="Proteomes" id="UP000177565">
    <property type="component" value="Unassembled WGS sequence"/>
</dbReference>
<evidence type="ECO:0000313" key="8">
    <source>
        <dbReference type="EMBL" id="OHA25988.1"/>
    </source>
</evidence>
<gene>
    <name evidence="8" type="ORF">A3C06_02065</name>
</gene>
<evidence type="ECO:0000313" key="9">
    <source>
        <dbReference type="Proteomes" id="UP000177565"/>
    </source>
</evidence>
<organism evidence="8 9">
    <name type="scientific">Candidatus Taylorbacteria bacterium RIFCSPHIGHO2_02_FULL_46_13</name>
    <dbReference type="NCBI Taxonomy" id="1802312"/>
    <lineage>
        <taxon>Bacteria</taxon>
        <taxon>Candidatus Tayloriibacteriota</taxon>
    </lineage>
</organism>
<dbReference type="GO" id="GO:0022625">
    <property type="term" value="C:cytosolic large ribosomal subunit"/>
    <property type="evidence" value="ECO:0007669"/>
    <property type="project" value="TreeGrafter"/>
</dbReference>
<keyword evidence="5" id="KW-0687">Ribonucleoprotein</keyword>
<dbReference type="NCBIfam" id="TIGR03625">
    <property type="entry name" value="L3_bact"/>
    <property type="match status" value="1"/>
</dbReference>
<evidence type="ECO:0000256" key="5">
    <source>
        <dbReference type="ARBA" id="ARBA00023274"/>
    </source>
</evidence>
<dbReference type="InterPro" id="IPR000597">
    <property type="entry name" value="Ribosomal_uL3"/>
</dbReference>
<keyword evidence="3" id="KW-0694">RNA-binding</keyword>
<dbReference type="EMBL" id="MHRQ01000029">
    <property type="protein sequence ID" value="OHA25988.1"/>
    <property type="molecule type" value="Genomic_DNA"/>
</dbReference>
<evidence type="ECO:0000256" key="4">
    <source>
        <dbReference type="ARBA" id="ARBA00022980"/>
    </source>
</evidence>
<dbReference type="GO" id="GO:0003735">
    <property type="term" value="F:structural constituent of ribosome"/>
    <property type="evidence" value="ECO:0007669"/>
    <property type="project" value="UniProtKB-UniRule"/>
</dbReference>
<protein>
    <recommendedName>
        <fullName evidence="6">50S ribosomal protein L3</fullName>
    </recommendedName>
</protein>
<evidence type="ECO:0000256" key="3">
    <source>
        <dbReference type="ARBA" id="ARBA00022884"/>
    </source>
</evidence>
<name>A0A1G2MQ41_9BACT</name>
<evidence type="ECO:0000256" key="6">
    <source>
        <dbReference type="NCBIfam" id="TIGR03625"/>
    </source>
</evidence>
<comment type="caution">
    <text evidence="8">The sequence shown here is derived from an EMBL/GenBank/DDBJ whole genome shotgun (WGS) entry which is preliminary data.</text>
</comment>
<dbReference type="PANTHER" id="PTHR11229:SF16">
    <property type="entry name" value="LARGE RIBOSOMAL SUBUNIT PROTEIN UL3C"/>
    <property type="match status" value="1"/>
</dbReference>
<sequence length="200" mass="21523">MKFILGKKLNMTQVFTEDGSVHVATVVQAGPVVVTQVKGKEKDGYEAIQIGFMAKSKNETEKAAHKRYAHVQEFRTEGEKVDLKVGDSIDVSTFAVNDTVEVTGISKGKGFQGVVKRHDFRGGQRTHGQKHSEREPGAIGGRGRAGGRVSKGIRMAGRMGSDRVTVKNLKVLQIDPAGGFILIEGALPGHRGTLVSVKSE</sequence>
<evidence type="ECO:0000256" key="2">
    <source>
        <dbReference type="ARBA" id="ARBA00022730"/>
    </source>
</evidence>
<dbReference type="Pfam" id="PF00297">
    <property type="entry name" value="Ribosomal_L3"/>
    <property type="match status" value="1"/>
</dbReference>
<dbReference type="STRING" id="1802312.A3C06_02065"/>
<dbReference type="Gene3D" id="2.40.30.10">
    <property type="entry name" value="Translation factors"/>
    <property type="match status" value="2"/>
</dbReference>
<accession>A0A1G2MQ41</accession>
<dbReference type="GO" id="GO:0019843">
    <property type="term" value="F:rRNA binding"/>
    <property type="evidence" value="ECO:0007669"/>
    <property type="project" value="UniProtKB-KW"/>
</dbReference>
<dbReference type="PANTHER" id="PTHR11229">
    <property type="entry name" value="50S RIBOSOMAL PROTEIN L3"/>
    <property type="match status" value="1"/>
</dbReference>
<feature type="region of interest" description="Disordered" evidence="7">
    <location>
        <begin position="122"/>
        <end position="148"/>
    </location>
</feature>
<keyword evidence="4 8" id="KW-0689">Ribosomal protein</keyword>
<evidence type="ECO:0000256" key="1">
    <source>
        <dbReference type="ARBA" id="ARBA00006540"/>
    </source>
</evidence>
<proteinExistence type="inferred from homology"/>
<keyword evidence="2" id="KW-0699">rRNA-binding</keyword>